<gene>
    <name evidence="4" type="ORF">NPRO_15340</name>
</gene>
<dbReference type="KEGG" id="npy:NPRO_15340"/>
<protein>
    <submittedName>
        <fullName evidence="4">Polysaccharide export</fullName>
    </submittedName>
</protein>
<evidence type="ECO:0000259" key="2">
    <source>
        <dbReference type="Pfam" id="PF02563"/>
    </source>
</evidence>
<proteinExistence type="predicted"/>
<dbReference type="InterPro" id="IPR003715">
    <property type="entry name" value="Poly_export_N"/>
</dbReference>
<evidence type="ECO:0000256" key="1">
    <source>
        <dbReference type="ARBA" id="ARBA00022729"/>
    </source>
</evidence>
<feature type="domain" description="Soluble ligand binding" evidence="3">
    <location>
        <begin position="270"/>
        <end position="317"/>
    </location>
</feature>
<dbReference type="Proteomes" id="UP000662873">
    <property type="component" value="Chromosome"/>
</dbReference>
<dbReference type="PANTHER" id="PTHR33619:SF3">
    <property type="entry name" value="POLYSACCHARIDE EXPORT PROTEIN GFCE-RELATED"/>
    <property type="match status" value="1"/>
</dbReference>
<evidence type="ECO:0000259" key="3">
    <source>
        <dbReference type="Pfam" id="PF10531"/>
    </source>
</evidence>
<reference evidence="4" key="1">
    <citation type="journal article" name="DNA Res.">
        <title>The physiological potential of anammox bacteria as revealed by their core genome structure.</title>
        <authorList>
            <person name="Okubo T."/>
            <person name="Toyoda A."/>
            <person name="Fukuhara K."/>
            <person name="Uchiyama I."/>
            <person name="Harigaya Y."/>
            <person name="Kuroiwa M."/>
            <person name="Suzuki T."/>
            <person name="Murakami Y."/>
            <person name="Suwa Y."/>
            <person name="Takami H."/>
        </authorList>
    </citation>
    <scope>NUCLEOTIDE SEQUENCE</scope>
    <source>
        <strain evidence="4">317325-2</strain>
    </source>
</reference>
<dbReference type="InterPro" id="IPR049712">
    <property type="entry name" value="Poly_export"/>
</dbReference>
<dbReference type="PANTHER" id="PTHR33619">
    <property type="entry name" value="POLYSACCHARIDE EXPORT PROTEIN GFCE-RELATED"/>
    <property type="match status" value="1"/>
</dbReference>
<dbReference type="EMBL" id="AP021858">
    <property type="protein sequence ID" value="BBO23939.1"/>
    <property type="molecule type" value="Genomic_DNA"/>
</dbReference>
<dbReference type="AlphaFoldDB" id="A0A809R916"/>
<feature type="domain" description="Polysaccharide export protein N-terminal" evidence="2">
    <location>
        <begin position="30"/>
        <end position="103"/>
    </location>
</feature>
<evidence type="ECO:0000313" key="4">
    <source>
        <dbReference type="EMBL" id="BBO23939.1"/>
    </source>
</evidence>
<name>A0A809R916_9BACT</name>
<keyword evidence="1" id="KW-0732">Signal</keyword>
<accession>A0A809R916</accession>
<feature type="domain" description="Soluble ligand binding" evidence="3">
    <location>
        <begin position="192"/>
        <end position="237"/>
    </location>
</feature>
<sequence>MVERRASRQLLTARALSFLGLLLFAAAAWTQVKVEPGDALRLETDADPALCGVFRIQVGGSTLMPGIGPMDLAGLTLPQVQEVLKDRLVSAGYPKTATLQVRLVALPDMPVRFRGAVLRSGTVPFREGLRLSQVAALASPTEAADLQEVEITSAAGERVTVAFDPSDPTSGDPLLRPGDRVYFALRNRTSDVSVLGGVLKPGPIRFVPGLTVRSAIAYAGGLHPDAQMAAIVVEREGRLVSWVDWTAGDDAPLERGDVVKVPRKEEGPYVLVIGLVRREGRVSFRSGLTLTQAIRGAGGGLSNADLSRVQILRRINGNLKRFTFDLAKIDSREVPDPELQMGDVVDVPVLIPKDGGG</sequence>
<evidence type="ECO:0000313" key="5">
    <source>
        <dbReference type="Proteomes" id="UP000662873"/>
    </source>
</evidence>
<dbReference type="GO" id="GO:0015159">
    <property type="term" value="F:polysaccharide transmembrane transporter activity"/>
    <property type="evidence" value="ECO:0007669"/>
    <property type="project" value="InterPro"/>
</dbReference>
<organism evidence="4 5">
    <name type="scientific">Candidatus Nitrosymbiomonas proteolyticus</name>
    <dbReference type="NCBI Taxonomy" id="2608984"/>
    <lineage>
        <taxon>Bacteria</taxon>
        <taxon>Bacillati</taxon>
        <taxon>Armatimonadota</taxon>
        <taxon>Armatimonadota incertae sedis</taxon>
        <taxon>Candidatus Nitrosymbiomonas</taxon>
    </lineage>
</organism>
<dbReference type="Pfam" id="PF10531">
    <property type="entry name" value="SLBB"/>
    <property type="match status" value="2"/>
</dbReference>
<dbReference type="InterPro" id="IPR019554">
    <property type="entry name" value="Soluble_ligand-bd"/>
</dbReference>
<dbReference type="Pfam" id="PF02563">
    <property type="entry name" value="Poly_export"/>
    <property type="match status" value="1"/>
</dbReference>
<dbReference type="Gene3D" id="3.10.560.10">
    <property type="entry name" value="Outer membrane lipoprotein wza domain like"/>
    <property type="match status" value="3"/>
</dbReference>